<name>A0ABM7ZDU8_9BACT</name>
<evidence type="ECO:0000313" key="3">
    <source>
        <dbReference type="EMBL" id="BDL42816.1"/>
    </source>
</evidence>
<keyword evidence="2" id="KW-0812">Transmembrane</keyword>
<reference evidence="3" key="1">
    <citation type="submission" date="2022-06" db="EMBL/GenBank/DDBJ databases">
        <title>Akkermansia biwalacus sp. nov., an anaerobic mucin-degrading bacterium isolated from human intestine.</title>
        <authorList>
            <person name="Kobayashi Y."/>
            <person name="Inoue S."/>
            <person name="Kawahara T."/>
            <person name="Kohda N."/>
        </authorList>
    </citation>
    <scope>NUCLEOTIDE SEQUENCE</scope>
    <source>
        <strain evidence="3">WON2089</strain>
    </source>
</reference>
<keyword evidence="4" id="KW-1185">Reference proteome</keyword>
<gene>
    <name evidence="3" type="ORF">Abiwalacus_03900</name>
</gene>
<evidence type="ECO:0008006" key="5">
    <source>
        <dbReference type="Google" id="ProtNLM"/>
    </source>
</evidence>
<keyword evidence="2" id="KW-0472">Membrane</keyword>
<accession>A0ABM7ZDU8</accession>
<dbReference type="Proteomes" id="UP001062263">
    <property type="component" value="Chromosome"/>
</dbReference>
<evidence type="ECO:0000256" key="1">
    <source>
        <dbReference type="SAM" id="MobiDB-lite"/>
    </source>
</evidence>
<keyword evidence="2" id="KW-1133">Transmembrane helix</keyword>
<protein>
    <recommendedName>
        <fullName evidence="5">DUF4190 domain-containing protein</fullName>
    </recommendedName>
</protein>
<feature type="transmembrane region" description="Helical" evidence="2">
    <location>
        <begin position="44"/>
        <end position="65"/>
    </location>
</feature>
<sequence>MDKSNDSDGIRPVREPVSPIAALVLGIIGLVLALLAFLPCLGWVAVIPGLLCAILSVVLGVVAVRRNDNRTYCMAKGALTCGCIALVVIIGAVIYQGMILAPVMKQADVHTHEFQRTALRAVNEAKKEMCPDSCEAVDRVVSVVIKPDDSSETVTETFLEVAPPPERGATAELEGPGPEHSNEQDK</sequence>
<dbReference type="EMBL" id="AP025943">
    <property type="protein sequence ID" value="BDL42816.1"/>
    <property type="molecule type" value="Genomic_DNA"/>
</dbReference>
<feature type="transmembrane region" description="Helical" evidence="2">
    <location>
        <begin position="77"/>
        <end position="98"/>
    </location>
</feature>
<evidence type="ECO:0000313" key="4">
    <source>
        <dbReference type="Proteomes" id="UP001062263"/>
    </source>
</evidence>
<evidence type="ECO:0000256" key="2">
    <source>
        <dbReference type="SAM" id="Phobius"/>
    </source>
</evidence>
<feature type="transmembrane region" description="Helical" evidence="2">
    <location>
        <begin position="20"/>
        <end position="38"/>
    </location>
</feature>
<dbReference type="RefSeq" id="WP_147549648.1">
    <property type="nucleotide sequence ID" value="NZ_AP025943.1"/>
</dbReference>
<proteinExistence type="predicted"/>
<feature type="region of interest" description="Disordered" evidence="1">
    <location>
        <begin position="161"/>
        <end position="186"/>
    </location>
</feature>
<organism evidence="3 4">
    <name type="scientific">Akkermansia biwaensis</name>
    <dbReference type="NCBI Taxonomy" id="2946555"/>
    <lineage>
        <taxon>Bacteria</taxon>
        <taxon>Pseudomonadati</taxon>
        <taxon>Verrucomicrobiota</taxon>
        <taxon>Verrucomicrobiia</taxon>
        <taxon>Verrucomicrobiales</taxon>
        <taxon>Akkermansiaceae</taxon>
        <taxon>Akkermansia</taxon>
    </lineage>
</organism>